<sequence>MAAAEQKERKERKPHGFTVTLCRDQRAFALLRPEWDDLQRRCSTATPFQSHAWLESWWLSYGTGGRLRIVLVRRGGRLVAAAPLMLVHRPMPLLVSLGGGISDYSDILVDDADGTDPAAADAAVDALERGLQRAARHAVIDLREVRPGAAAEKLYARWTGARARLADSVCLELPASPIEELVKRLPTARAQRVRAKLRKIDALEIEDVTVGEDGVPEAMGHLLRLHELQWRGRGVTVEHLRPRFAEHLVRATRRMVRDGDAALTEYRLDGEVVAASVALLSGRFTGGYLYGADPRLRERKVDVTTMLLRHDADLAAGTGRRVMSLLRGKEPYKSHWRPEAVTNQRLLLAPYTLEPLLRLHLSRAELRVRAAATVGERFPAAREWRDRLKDWRSAVSTRSVVRRGARRPADH</sequence>
<dbReference type="EMBL" id="CP042266">
    <property type="protein sequence ID" value="QDY78747.1"/>
    <property type="molecule type" value="Genomic_DNA"/>
</dbReference>
<organism evidence="2 3">
    <name type="scientific">Streptomyces qinzhouensis</name>
    <dbReference type="NCBI Taxonomy" id="2599401"/>
    <lineage>
        <taxon>Bacteria</taxon>
        <taxon>Bacillati</taxon>
        <taxon>Actinomycetota</taxon>
        <taxon>Actinomycetes</taxon>
        <taxon>Kitasatosporales</taxon>
        <taxon>Streptomycetaceae</taxon>
        <taxon>Streptomyces</taxon>
    </lineage>
</organism>
<dbReference type="InterPro" id="IPR038740">
    <property type="entry name" value="BioF2-like_GNAT_dom"/>
</dbReference>
<accession>A0A5B8JBD3</accession>
<dbReference type="SUPFAM" id="SSF55729">
    <property type="entry name" value="Acyl-CoA N-acyltransferases (Nat)"/>
    <property type="match status" value="1"/>
</dbReference>
<dbReference type="AlphaFoldDB" id="A0A5B8JBD3"/>
<feature type="domain" description="BioF2-like acetyltransferase" evidence="1">
    <location>
        <begin position="189"/>
        <end position="334"/>
    </location>
</feature>
<dbReference type="GO" id="GO:0016740">
    <property type="term" value="F:transferase activity"/>
    <property type="evidence" value="ECO:0007669"/>
    <property type="project" value="UniProtKB-KW"/>
</dbReference>
<dbReference type="KEGG" id="sqz:FQU76_22035"/>
<dbReference type="Pfam" id="PF13480">
    <property type="entry name" value="Acetyltransf_6"/>
    <property type="match status" value="1"/>
</dbReference>
<name>A0A5B8JBD3_9ACTN</name>
<reference evidence="2 3" key="1">
    <citation type="submission" date="2019-07" db="EMBL/GenBank/DDBJ databases">
        <authorList>
            <person name="Zhu P."/>
        </authorList>
    </citation>
    <scope>NUCLEOTIDE SEQUENCE [LARGE SCALE GENOMIC DNA]</scope>
    <source>
        <strain evidence="2 3">SSL-25</strain>
    </source>
</reference>
<evidence type="ECO:0000259" key="1">
    <source>
        <dbReference type="Pfam" id="PF13480"/>
    </source>
</evidence>
<evidence type="ECO:0000313" key="2">
    <source>
        <dbReference type="EMBL" id="QDY78747.1"/>
    </source>
</evidence>
<keyword evidence="2" id="KW-0808">Transferase</keyword>
<dbReference type="InterPro" id="IPR016181">
    <property type="entry name" value="Acyl_CoA_acyltransferase"/>
</dbReference>
<protein>
    <submittedName>
        <fullName evidence="2">GNAT family N-acetyltransferase</fullName>
    </submittedName>
</protein>
<dbReference type="Proteomes" id="UP000320580">
    <property type="component" value="Chromosome"/>
</dbReference>
<keyword evidence="3" id="KW-1185">Reference proteome</keyword>
<evidence type="ECO:0000313" key="3">
    <source>
        <dbReference type="Proteomes" id="UP000320580"/>
    </source>
</evidence>
<proteinExistence type="predicted"/>
<dbReference type="RefSeq" id="WP_146482064.1">
    <property type="nucleotide sequence ID" value="NZ_CP042266.1"/>
</dbReference>
<gene>
    <name evidence="2" type="ORF">FQU76_22035</name>
</gene>
<dbReference type="OrthoDB" id="3452668at2"/>